<accession>A0A8C7HA91</accession>
<evidence type="ECO:0000313" key="5">
    <source>
        <dbReference type="Proteomes" id="UP000694557"/>
    </source>
</evidence>
<evidence type="ECO:0000256" key="1">
    <source>
        <dbReference type="ARBA" id="ARBA00022614"/>
    </source>
</evidence>
<dbReference type="GO" id="GO:0008201">
    <property type="term" value="F:heparin binding"/>
    <property type="evidence" value="ECO:0007669"/>
    <property type="project" value="TreeGrafter"/>
</dbReference>
<feature type="region of interest" description="Disordered" evidence="3">
    <location>
        <begin position="257"/>
        <end position="290"/>
    </location>
</feature>
<dbReference type="FunFam" id="3.80.10.10:FF:000772">
    <property type="entry name" value="Extracellular matrix protein 2"/>
    <property type="match status" value="1"/>
</dbReference>
<dbReference type="InterPro" id="IPR043184">
    <property type="entry name" value="ECM2"/>
</dbReference>
<sequence>MKEGLCPENVFLFYFFTHSSASSLHSSLLSPLFFLLGCVAKKYLLGVRLYKGPSGVEIPHTQFERVTVQRKTDQESPELTMNRLALLCLCLCAAVSLISGKSSRRAEKLRRSKPLVATDSSEPDDTNDAVFPGRSGQCSVNGMSLFDGAMWSPQPCLVCQCQMGTVSCHPVPCAGSNNQHTVAPKAKKPSPNAEDKEGIPKWKKSFQRRAGSQKEEQPVTPAKVKKQEEAVKKQEVAVKTEVRRADVPVAKRRDPKITKVSLPYLPYDDDDDDHDDHDHSEHDDDDDDDNYIIRAMGKPTMRANRHPVVAPTGRPATTRKPVVRAPGPGHPVVTFPRRHSIMESLPAGCLLLESLITCGSTGIAHIPILSDQGVKTLYLADNKISKIPHQALAGLPNLEWLDLSKNKLDDSSISPDLFRTLTKLRRLNLDGNNLTKVPSFLPPSLVELKINDNKILGLTPSSFKGLSKLLTLELEDNHFHDGNVSPLTFRPLKKLIYLRLEDNKLRAIPSGLPTTLQTLHLSDNRIEEVHERILNKTVNLRFLDLSYNKIREDRIAPRAWIHLLKLESLDLSHNKLVHVPSFLPVGLKQLHLHHNQIERIPGYVFGHMKPGLDLLHLSHNRLANDGIDKVSFLGLYNTLTELLLDHNQLRSIPRGLLKLKSLQLLRLNHNVIRDVPLNSLCDTRLSDDSPLVSVHLEYNLIDRRLIPPTALSCIKTYHSIILRPQSHEEDYHHEDY</sequence>
<keyword evidence="5" id="KW-1185">Reference proteome</keyword>
<dbReference type="PRINTS" id="PR00019">
    <property type="entry name" value="LEURICHRPT"/>
</dbReference>
<dbReference type="GeneTree" id="ENSGT00940000164248"/>
<dbReference type="PANTHER" id="PTHR46544">
    <property type="entry name" value="EXTRACELLULAR MATRIX PROTEIN 2-RELATED"/>
    <property type="match status" value="1"/>
</dbReference>
<keyword evidence="1" id="KW-0433">Leucine-rich repeat</keyword>
<dbReference type="SUPFAM" id="SSF52058">
    <property type="entry name" value="L domain-like"/>
    <property type="match status" value="1"/>
</dbReference>
<dbReference type="Proteomes" id="UP000694557">
    <property type="component" value="Unassembled WGS sequence"/>
</dbReference>
<dbReference type="SMART" id="SM00369">
    <property type="entry name" value="LRR_TYP"/>
    <property type="match status" value="12"/>
</dbReference>
<dbReference type="PROSITE" id="PS51450">
    <property type="entry name" value="LRR"/>
    <property type="match status" value="5"/>
</dbReference>
<keyword evidence="2" id="KW-0677">Repeat</keyword>
<dbReference type="SMART" id="SM00364">
    <property type="entry name" value="LRR_BAC"/>
    <property type="match status" value="6"/>
</dbReference>
<reference evidence="4" key="1">
    <citation type="submission" date="2025-08" db="UniProtKB">
        <authorList>
            <consortium name="Ensembl"/>
        </authorList>
    </citation>
    <scope>IDENTIFICATION</scope>
</reference>
<evidence type="ECO:0000313" key="4">
    <source>
        <dbReference type="Ensembl" id="ENSOKIP00005054511.1"/>
    </source>
</evidence>
<dbReference type="SUPFAM" id="SSF57603">
    <property type="entry name" value="FnI-like domain"/>
    <property type="match status" value="1"/>
</dbReference>
<reference evidence="4" key="2">
    <citation type="submission" date="2025-09" db="UniProtKB">
        <authorList>
            <consortium name="Ensembl"/>
        </authorList>
    </citation>
    <scope>IDENTIFICATION</scope>
</reference>
<gene>
    <name evidence="4" type="primary">si:dkey-6n6.1</name>
</gene>
<evidence type="ECO:0000256" key="2">
    <source>
        <dbReference type="ARBA" id="ARBA00022737"/>
    </source>
</evidence>
<dbReference type="Gene3D" id="2.10.70.10">
    <property type="entry name" value="Complement Module, domain 1"/>
    <property type="match status" value="1"/>
</dbReference>
<name>A0A8C7HA91_ONCKI</name>
<dbReference type="Ensembl" id="ENSOKIT00005057838.1">
    <property type="protein sequence ID" value="ENSOKIP00005054511.1"/>
    <property type="gene ID" value="ENSOKIG00005023298.1"/>
</dbReference>
<feature type="region of interest" description="Disordered" evidence="3">
    <location>
        <begin position="177"/>
        <end position="238"/>
    </location>
</feature>
<dbReference type="GO" id="GO:0031012">
    <property type="term" value="C:extracellular matrix"/>
    <property type="evidence" value="ECO:0007669"/>
    <property type="project" value="TreeGrafter"/>
</dbReference>
<feature type="region of interest" description="Disordered" evidence="3">
    <location>
        <begin position="108"/>
        <end position="132"/>
    </location>
</feature>
<dbReference type="InterPro" id="IPR001611">
    <property type="entry name" value="Leu-rich_rpt"/>
</dbReference>
<dbReference type="GO" id="GO:0070052">
    <property type="term" value="F:collagen V binding"/>
    <property type="evidence" value="ECO:0007669"/>
    <property type="project" value="TreeGrafter"/>
</dbReference>
<feature type="region of interest" description="Disordered" evidence="3">
    <location>
        <begin position="305"/>
        <end position="331"/>
    </location>
</feature>
<dbReference type="InterPro" id="IPR003591">
    <property type="entry name" value="Leu-rich_rpt_typical-subtyp"/>
</dbReference>
<protein>
    <submittedName>
        <fullName evidence="4">Si:dkey-6n6.1</fullName>
    </submittedName>
</protein>
<dbReference type="PANTHER" id="PTHR46544:SF2">
    <property type="entry name" value="EXTRACELLULAR MATRIX PROTEIN 2-RELATED"/>
    <property type="match status" value="1"/>
</dbReference>
<organism evidence="4 5">
    <name type="scientific">Oncorhynchus kisutch</name>
    <name type="common">Coho salmon</name>
    <name type="synonym">Salmo kisutch</name>
    <dbReference type="NCBI Taxonomy" id="8019"/>
    <lineage>
        <taxon>Eukaryota</taxon>
        <taxon>Metazoa</taxon>
        <taxon>Chordata</taxon>
        <taxon>Craniata</taxon>
        <taxon>Vertebrata</taxon>
        <taxon>Euteleostomi</taxon>
        <taxon>Actinopterygii</taxon>
        <taxon>Neopterygii</taxon>
        <taxon>Teleostei</taxon>
        <taxon>Protacanthopterygii</taxon>
        <taxon>Salmoniformes</taxon>
        <taxon>Salmonidae</taxon>
        <taxon>Salmoninae</taxon>
        <taxon>Oncorhynchus</taxon>
    </lineage>
</organism>
<dbReference type="FunFam" id="3.80.10.10:FF:001007">
    <property type="entry name" value="Si:dkey-32e6.6"/>
    <property type="match status" value="1"/>
</dbReference>
<evidence type="ECO:0000256" key="3">
    <source>
        <dbReference type="SAM" id="MobiDB-lite"/>
    </source>
</evidence>
<dbReference type="Pfam" id="PF13855">
    <property type="entry name" value="LRR_8"/>
    <property type="match status" value="3"/>
</dbReference>
<dbReference type="GO" id="GO:0010811">
    <property type="term" value="P:positive regulation of cell-substrate adhesion"/>
    <property type="evidence" value="ECO:0007669"/>
    <property type="project" value="TreeGrafter"/>
</dbReference>
<proteinExistence type="predicted"/>
<dbReference type="AlphaFoldDB" id="A0A8C7HA91"/>
<feature type="compositionally biased region" description="Basic and acidic residues" evidence="3">
    <location>
        <begin position="225"/>
        <end position="238"/>
    </location>
</feature>
<dbReference type="InterPro" id="IPR032675">
    <property type="entry name" value="LRR_dom_sf"/>
</dbReference>
<dbReference type="GO" id="GO:0030198">
    <property type="term" value="P:extracellular matrix organization"/>
    <property type="evidence" value="ECO:0007669"/>
    <property type="project" value="TreeGrafter"/>
</dbReference>
<dbReference type="Gene3D" id="3.80.10.10">
    <property type="entry name" value="Ribonuclease Inhibitor"/>
    <property type="match status" value="4"/>
</dbReference>